<dbReference type="EMBL" id="JAOPGA020001431">
    <property type="protein sequence ID" value="KAL0488298.1"/>
    <property type="molecule type" value="Genomic_DNA"/>
</dbReference>
<reference evidence="6 7" key="1">
    <citation type="submission" date="2024-03" db="EMBL/GenBank/DDBJ databases">
        <title>The Acrasis kona genome and developmental transcriptomes reveal deep origins of eukaryotic multicellular pathways.</title>
        <authorList>
            <person name="Sheikh S."/>
            <person name="Fu C.-J."/>
            <person name="Brown M.W."/>
            <person name="Baldauf S.L."/>
        </authorList>
    </citation>
    <scope>NUCLEOTIDE SEQUENCE [LARGE SCALE GENOMIC DNA]</scope>
    <source>
        <strain evidence="6 7">ATCC MYA-3509</strain>
    </source>
</reference>
<feature type="domain" description="CCDC93 N-terminal" evidence="5">
    <location>
        <begin position="25"/>
        <end position="131"/>
    </location>
</feature>
<feature type="coiled-coil region" evidence="3">
    <location>
        <begin position="284"/>
        <end position="378"/>
    </location>
</feature>
<evidence type="ECO:0000259" key="5">
    <source>
        <dbReference type="Pfam" id="PF21673"/>
    </source>
</evidence>
<proteinExistence type="inferred from homology"/>
<feature type="coiled-coil region" evidence="3">
    <location>
        <begin position="582"/>
        <end position="609"/>
    </location>
</feature>
<dbReference type="InterPro" id="IPR039116">
    <property type="entry name" value="CCDC93"/>
</dbReference>
<feature type="domain" description="CCDC93 coiled-coil" evidence="4">
    <location>
        <begin position="177"/>
        <end position="605"/>
    </location>
</feature>
<name>A0AAW2ZEQ1_9EUKA</name>
<dbReference type="PANTHER" id="PTHR16441:SF0">
    <property type="entry name" value="COILED-COIL DOMAIN-CONTAINING PROTEIN 93"/>
    <property type="match status" value="1"/>
</dbReference>
<evidence type="ECO:0000313" key="7">
    <source>
        <dbReference type="Proteomes" id="UP001431209"/>
    </source>
</evidence>
<feature type="coiled-coil region" evidence="3">
    <location>
        <begin position="203"/>
        <end position="233"/>
    </location>
</feature>
<dbReference type="AlphaFoldDB" id="A0AAW2ZEQ1"/>
<accession>A0AAW2ZEQ1</accession>
<dbReference type="InterPro" id="IPR019159">
    <property type="entry name" value="CCDC93_CC"/>
</dbReference>
<comment type="similarity">
    <text evidence="1">Belongs to the CCDC93 family.</text>
</comment>
<evidence type="ECO:0000259" key="4">
    <source>
        <dbReference type="Pfam" id="PF09762"/>
    </source>
</evidence>
<evidence type="ECO:0008006" key="8">
    <source>
        <dbReference type="Google" id="ProtNLM"/>
    </source>
</evidence>
<protein>
    <recommendedName>
        <fullName evidence="8">Coiled-coil domain-containing protein 93</fullName>
    </recommendedName>
</protein>
<dbReference type="Proteomes" id="UP001431209">
    <property type="component" value="Unassembled WGS sequence"/>
</dbReference>
<gene>
    <name evidence="6" type="ORF">AKO1_015477</name>
</gene>
<evidence type="ECO:0000256" key="3">
    <source>
        <dbReference type="SAM" id="Coils"/>
    </source>
</evidence>
<dbReference type="Pfam" id="PF21673">
    <property type="entry name" value="CCDC93_N"/>
    <property type="match status" value="1"/>
</dbReference>
<dbReference type="PANTHER" id="PTHR16441">
    <property type="entry name" value="FIDIPIDINE"/>
    <property type="match status" value="1"/>
</dbReference>
<dbReference type="InterPro" id="IPR048747">
    <property type="entry name" value="CCDC93_N"/>
</dbReference>
<sequence length="614" mass="72009">MFTSGKNIEDTKTYITSNQEGVKEEDIQRYNNIIDVLLAAGYFRVRIATLSPFDKVIGGLCWCISNSNVDVDVDVGFEEDSNIGQKIKVSEKVVNSLKRMKCPNKIQSFQIQGLDFAAIYEVLQWLVKKVFETREENRVAIKRYSELLFGRDYELPVDTEQTEKFQKALPYMNSVKDVYKPKRKYKRSDQINYSEWGHVQSVLLEYGREYKNLDKEQQAQQQQQQQQQALRRKSVKLDQAATQSTQLATPPQPEIDLDALKKNLTDTTIELSSMSVNKIFELHSEAIKKENEIYQKATEELTEKLPQEDVLHQLKVTQLHKQAQVLKNQYKEKKQEFEELKTKVEASNEELEKYRNYNDKLQDKLEQIAERINSNVDKEAYARIQKLVALNEALKKQDIDFRNYCKTQMAAYKEQTLLLESQMNQDANSDILSAHQADLLRIRQLRKLLSNKNKQVAILQRQLDEVPSGPELSQYERRFTDLHGQLALQFDETRKYYDTFNTLSETKKYLEMEDSLLNSISEYFQKSLVSKAKEYKPWMVGQVEKSVDAVRRNKEYVDKKLRDEKVKKDEKATKHQELVGIKRNYFRAVKDLESEYKKNEELRNKAKLVLQANK</sequence>
<keyword evidence="7" id="KW-1185">Reference proteome</keyword>
<evidence type="ECO:0000256" key="2">
    <source>
        <dbReference type="ARBA" id="ARBA00023054"/>
    </source>
</evidence>
<evidence type="ECO:0000313" key="6">
    <source>
        <dbReference type="EMBL" id="KAL0488298.1"/>
    </source>
</evidence>
<comment type="caution">
    <text evidence="6">The sequence shown here is derived from an EMBL/GenBank/DDBJ whole genome shotgun (WGS) entry which is preliminary data.</text>
</comment>
<evidence type="ECO:0000256" key="1">
    <source>
        <dbReference type="ARBA" id="ARBA00007219"/>
    </source>
</evidence>
<organism evidence="6 7">
    <name type="scientific">Acrasis kona</name>
    <dbReference type="NCBI Taxonomy" id="1008807"/>
    <lineage>
        <taxon>Eukaryota</taxon>
        <taxon>Discoba</taxon>
        <taxon>Heterolobosea</taxon>
        <taxon>Tetramitia</taxon>
        <taxon>Eutetramitia</taxon>
        <taxon>Acrasidae</taxon>
        <taxon>Acrasis</taxon>
    </lineage>
</organism>
<keyword evidence="2 3" id="KW-0175">Coiled coil</keyword>
<dbReference type="Pfam" id="PF09762">
    <property type="entry name" value="CCDC93_CC"/>
    <property type="match status" value="1"/>
</dbReference>
<dbReference type="GO" id="GO:0006893">
    <property type="term" value="P:Golgi to plasma membrane transport"/>
    <property type="evidence" value="ECO:0007669"/>
    <property type="project" value="TreeGrafter"/>
</dbReference>